<dbReference type="InterPro" id="IPR036104">
    <property type="entry name" value="BFN_sf"/>
</dbReference>
<dbReference type="PANTHER" id="PTHR15160:SF1">
    <property type="entry name" value="VON HIPPEL-LINDAU DISEASE TUMOR SUPPRESSOR"/>
    <property type="match status" value="1"/>
</dbReference>
<dbReference type="PATRIC" id="fig|106634.4.peg.615"/>
<evidence type="ECO:0000259" key="2">
    <source>
        <dbReference type="PROSITE" id="PS51658"/>
    </source>
</evidence>
<dbReference type="AlphaFoldDB" id="A0A0G3FZK1"/>
<evidence type="ECO:0000313" key="3">
    <source>
        <dbReference type="EMBL" id="AKJ94405.1"/>
    </source>
</evidence>
<keyword evidence="4" id="KW-1185">Reference proteome</keyword>
<dbReference type="PROSITE" id="PS50106">
    <property type="entry name" value="PDZ"/>
    <property type="match status" value="1"/>
</dbReference>
<dbReference type="Pfam" id="PF02577">
    <property type="entry name" value="BFN_dom"/>
    <property type="match status" value="1"/>
</dbReference>
<feature type="domain" description="BFN" evidence="2">
    <location>
        <begin position="35"/>
        <end position="168"/>
    </location>
</feature>
<dbReference type="STRING" id="106634.TVD_03015"/>
<dbReference type="OrthoDB" id="9788698at2"/>
<organism evidence="3 4">
    <name type="scientific">Thioalkalivibrio versutus</name>
    <dbReference type="NCBI Taxonomy" id="106634"/>
    <lineage>
        <taxon>Bacteria</taxon>
        <taxon>Pseudomonadati</taxon>
        <taxon>Pseudomonadota</taxon>
        <taxon>Gammaproteobacteria</taxon>
        <taxon>Chromatiales</taxon>
        <taxon>Ectothiorhodospiraceae</taxon>
        <taxon>Thioalkalivibrio</taxon>
    </lineage>
</organism>
<sequence length="282" mass="30164">MTPRFRLFLPALLVLLLVMGGEALARDMATDPERLLPVELATVGVDAGSGTPIALLRHPTSGEVVPIVIGTDQARAILLAMHDITLSRPQTHDLMIDLLEQMDARLERVIIDGLENGTYLGWLEVRIAGEAEPRLIDTRPSDGLALAVRSGAAIHVAPEILEADVAFDYTPPGEDEVVTALGITVVEARNDLREALQLPDESGVLVSRAAGRAAAAGLTHGALILKVNGRTPTTPMDFLEAISATPEGEPAEIRYWLDGETRSITLPTDVPEIEESDDALTV</sequence>
<dbReference type="RefSeq" id="WP_018176530.1">
    <property type="nucleotide sequence ID" value="NZ_CP011367.1"/>
</dbReference>
<dbReference type="PANTHER" id="PTHR15160">
    <property type="entry name" value="VON HIPPEL-LINDAU PROTEIN"/>
    <property type="match status" value="1"/>
</dbReference>
<feature type="domain" description="PDZ" evidence="1">
    <location>
        <begin position="164"/>
        <end position="244"/>
    </location>
</feature>
<dbReference type="GO" id="GO:0004518">
    <property type="term" value="F:nuclease activity"/>
    <property type="evidence" value="ECO:0007669"/>
    <property type="project" value="InterPro"/>
</dbReference>
<dbReference type="SUPFAM" id="SSF50156">
    <property type="entry name" value="PDZ domain-like"/>
    <property type="match status" value="1"/>
</dbReference>
<evidence type="ECO:0008006" key="5">
    <source>
        <dbReference type="Google" id="ProtNLM"/>
    </source>
</evidence>
<dbReference type="InterPro" id="IPR003729">
    <property type="entry name" value="Bi_nuclease_dom"/>
</dbReference>
<dbReference type="InterPro" id="IPR036034">
    <property type="entry name" value="PDZ_sf"/>
</dbReference>
<evidence type="ECO:0000259" key="1">
    <source>
        <dbReference type="PROSITE" id="PS50106"/>
    </source>
</evidence>
<evidence type="ECO:0000313" key="4">
    <source>
        <dbReference type="Proteomes" id="UP000064201"/>
    </source>
</evidence>
<dbReference type="KEGG" id="tvr:TVD_03015"/>
<reference evidence="3 4" key="1">
    <citation type="submission" date="2015-04" db="EMBL/GenBank/DDBJ databases">
        <title>Complete Sequence for the Genome of the Thioalkalivibrio versutus D301.</title>
        <authorList>
            <person name="Mu T."/>
            <person name="Zhou J."/>
            <person name="Xu X."/>
        </authorList>
    </citation>
    <scope>NUCLEOTIDE SEQUENCE [LARGE SCALE GENOMIC DNA]</scope>
    <source>
        <strain evidence="3 4">D301</strain>
    </source>
</reference>
<dbReference type="Gene3D" id="2.30.42.10">
    <property type="match status" value="1"/>
</dbReference>
<dbReference type="Gene3D" id="3.10.690.10">
    <property type="entry name" value="Bifunctional nuclease domain"/>
    <property type="match status" value="1"/>
</dbReference>
<dbReference type="PROSITE" id="PS51658">
    <property type="entry name" value="BFN"/>
    <property type="match status" value="1"/>
</dbReference>
<dbReference type="EMBL" id="CP011367">
    <property type="protein sequence ID" value="AKJ94405.1"/>
    <property type="molecule type" value="Genomic_DNA"/>
</dbReference>
<proteinExistence type="predicted"/>
<gene>
    <name evidence="3" type="ORF">TVD_03015</name>
</gene>
<accession>A0A0G3FZK1</accession>
<name>A0A0G3FZK1_9GAMM</name>
<dbReference type="InterPro" id="IPR001478">
    <property type="entry name" value="PDZ"/>
</dbReference>
<protein>
    <recommendedName>
        <fullName evidence="5">BFN domain-containing protein</fullName>
    </recommendedName>
</protein>
<dbReference type="SUPFAM" id="SSF103256">
    <property type="entry name" value="Hypothetical protein TM0160"/>
    <property type="match status" value="1"/>
</dbReference>
<dbReference type="Proteomes" id="UP000064201">
    <property type="component" value="Chromosome"/>
</dbReference>